<dbReference type="Pfam" id="PF01243">
    <property type="entry name" value="PNPOx_N"/>
    <property type="match status" value="1"/>
</dbReference>
<dbReference type="PANTHER" id="PTHR35176:SF6">
    <property type="entry name" value="HEME OXYGENASE HI_0854-RELATED"/>
    <property type="match status" value="1"/>
</dbReference>
<dbReference type="Gene3D" id="2.30.110.10">
    <property type="entry name" value="Electron Transport, Fmn-binding Protein, Chain A"/>
    <property type="match status" value="1"/>
</dbReference>
<dbReference type="GO" id="GO:0070967">
    <property type="term" value="F:coenzyme F420 binding"/>
    <property type="evidence" value="ECO:0007669"/>
    <property type="project" value="TreeGrafter"/>
</dbReference>
<dbReference type="GO" id="GO:0005829">
    <property type="term" value="C:cytosol"/>
    <property type="evidence" value="ECO:0007669"/>
    <property type="project" value="TreeGrafter"/>
</dbReference>
<evidence type="ECO:0000256" key="1">
    <source>
        <dbReference type="ARBA" id="ARBA00023002"/>
    </source>
</evidence>
<reference evidence="3" key="1">
    <citation type="submission" date="2020-05" db="EMBL/GenBank/DDBJ databases">
        <authorList>
            <person name="Chiriac C."/>
            <person name="Salcher M."/>
            <person name="Ghai R."/>
            <person name="Kavagutti S V."/>
        </authorList>
    </citation>
    <scope>NUCLEOTIDE SEQUENCE</scope>
</reference>
<name>A0A6J6C580_9ZZZZ</name>
<protein>
    <submittedName>
        <fullName evidence="3">Unannotated protein</fullName>
    </submittedName>
</protein>
<dbReference type="EMBL" id="CAEZSR010000016">
    <property type="protein sequence ID" value="CAB4546422.1"/>
    <property type="molecule type" value="Genomic_DNA"/>
</dbReference>
<evidence type="ECO:0000313" key="3">
    <source>
        <dbReference type="EMBL" id="CAB4546422.1"/>
    </source>
</evidence>
<proteinExistence type="predicted"/>
<evidence type="ECO:0000259" key="2">
    <source>
        <dbReference type="Pfam" id="PF01243"/>
    </source>
</evidence>
<dbReference type="InterPro" id="IPR012349">
    <property type="entry name" value="Split_barrel_FMN-bd"/>
</dbReference>
<accession>A0A6J6C580</accession>
<keyword evidence="1" id="KW-0560">Oxidoreductase</keyword>
<gene>
    <name evidence="3" type="ORF">UFOPK1493_00712</name>
</gene>
<sequence length="178" mass="20303">MSDEKLINNYEDVTVYGLDPEREEQLIAEQNECTFGWVTKDGSPMAAIMSYFRTEDGTFWMTASGQRKRIPAIRRDARVVVTVTSTGTSMRPGKTVTYKGIATVHDDEETKQWFYPRLAERLYAQRSPERVVEFAKMLDSPRRVVVSIVPVLRVGYDGDKMGEATRKAREAGVIFQHD</sequence>
<organism evidence="3">
    <name type="scientific">freshwater metagenome</name>
    <dbReference type="NCBI Taxonomy" id="449393"/>
    <lineage>
        <taxon>unclassified sequences</taxon>
        <taxon>metagenomes</taxon>
        <taxon>ecological metagenomes</taxon>
    </lineage>
</organism>
<dbReference type="PANTHER" id="PTHR35176">
    <property type="entry name" value="HEME OXYGENASE HI_0854-RELATED"/>
    <property type="match status" value="1"/>
</dbReference>
<feature type="domain" description="Pyridoxamine 5'-phosphate oxidase N-terminal" evidence="2">
    <location>
        <begin position="23"/>
        <end position="146"/>
    </location>
</feature>
<dbReference type="InterPro" id="IPR052019">
    <property type="entry name" value="F420H2_bilvrd_red/Heme_oxyg"/>
</dbReference>
<dbReference type="GO" id="GO:0016627">
    <property type="term" value="F:oxidoreductase activity, acting on the CH-CH group of donors"/>
    <property type="evidence" value="ECO:0007669"/>
    <property type="project" value="TreeGrafter"/>
</dbReference>
<dbReference type="AlphaFoldDB" id="A0A6J6C580"/>
<dbReference type="SUPFAM" id="SSF50475">
    <property type="entry name" value="FMN-binding split barrel"/>
    <property type="match status" value="1"/>
</dbReference>
<dbReference type="InterPro" id="IPR011576">
    <property type="entry name" value="Pyridox_Oxase_N"/>
</dbReference>